<name>A0ABV2SQW6_9GAMM</name>
<feature type="domain" description="AsmA" evidence="2">
    <location>
        <begin position="1002"/>
        <end position="1194"/>
    </location>
</feature>
<dbReference type="PANTHER" id="PTHR30441">
    <property type="entry name" value="DUF748 DOMAIN-CONTAINING PROTEIN"/>
    <property type="match status" value="1"/>
</dbReference>
<sequence length="1354" mass="148085">MLDSQVNVLIKFAKRFLAAVAVLLLLLLTLLTIGFRVDLSPWRDSIVDTANDALPYHLALDGDMEARISLRPSVRLTDVRLAPQDDPESAMVSIGLVSAKVGVLPLLFNTVDIDHILAEDVAIRLERNGQGEANWEIATDEDVNAQAGNDNSTQNPSETSGLPSNFELRIDQQVAVQKLSFVYHDQQDDIEFDGRMDNLTLLLDDQNDLIFNAVGVMQGVDWSVNAKTAFSQHLSGKPGNIELEAMLDDARFGVTGQLNPVKGQDSHFALEINAPTEGVLETFAGSEVARLAPISVDSRVAVGAASLILEGIDVQLADSDLFGRLEIRRGQPPEVSGTLFMNRLDFTPWLEEADDSLKENSLEENSFEEAPSEEAPSEEAYAENTEVENAADAPKQQGDEPEEEVLPLNQLVNNWLNSAIVNLDMAIGETVGLPVSVSNTQFRVEMADGHLKAPVSVAIEGIELSGHWETTASERRIRTQAELSATNANIGPLMALLLDSSAQGQVDVFSLNVSSRGRSVARLVRNARLQLLMENGHLLVNGNDDWRVRTARASVGLTQNTEVSLDADLLAVPVEVRMQADPLIAMRRGKDWNLDLKVDSPVFTASANGFVSESGFGEDSQFAIEMNTPKLGALSNWLGVKPTVAEPMRFRGSLHNQRASLGVRLSELVIGDSTGKLDIEWIRKEDGGLAKIVARLPRLDIDQLSCFFPEPETVEPTQGEENSSQSQDGLRLDVPLLADEIYIADADIDYRMDRLLVAGQTLSDLKFSGYIRDGRLKPSPLSVIYAGSYFYGDLALDLRNQSIESDFNLMVDRPDFGRLLSELGVIDDIDVTLDKASFNLKLRGKTVAELIKTVELEAALTGGRLRLNDASGNVSDVLLNTGTVSARPNLRTTLKMDGELKEMPVTFEVSFNPLSRLLTSRKNVNMQLSTHINEMNFMSYAMVNLPIERRSARLGLIFRTPSLTKLNPLLDVDMPPYGPVTVNGRFGMTPTGFEMAQSKITVGDSELEGQIVLNTQGKPELDIQLTAPSIQLNDFKTGDWTAWSSETDDNNVNASEGTPKQPISEGEEPPLLSAGTLQRLNMDFRLDVDEVLSGEDQLGAGKLYLQLQDGDLSLNPLFIALPGGEINASGHLRAQPEGFAIGLKADVDRLDYGVLARRIDPHTKMQGDVSFRMDIETVAETPEDLFSHARGDFGFAVWPRDFEAGIIDLWAVGLATAVLPRLGPGDPSQLNCAVGTFLLEDGQMKDNVLMLDTSNMQVLGHSDIDFTDEKINLVLVPRAKTAQIFGLSLPIMVTGSFNDFGFGVPSGELIVTTIRFITSPVVAPLRWLLEQPLDENGSNLCTRMYNQSVQSSNK</sequence>
<feature type="region of interest" description="Disordered" evidence="1">
    <location>
        <begin position="1042"/>
        <end position="1070"/>
    </location>
</feature>
<dbReference type="InterPro" id="IPR052894">
    <property type="entry name" value="AsmA-related"/>
</dbReference>
<dbReference type="RefSeq" id="WP_354009272.1">
    <property type="nucleotide sequence ID" value="NZ_JBEWTA010000001.1"/>
</dbReference>
<comment type="caution">
    <text evidence="3">The sequence shown here is derived from an EMBL/GenBank/DDBJ whole genome shotgun (WGS) entry which is preliminary data.</text>
</comment>
<protein>
    <submittedName>
        <fullName evidence="3">Uncharacterized protein involved in outer membrane biogenesis</fullName>
    </submittedName>
</protein>
<evidence type="ECO:0000313" key="3">
    <source>
        <dbReference type="EMBL" id="MET4759268.1"/>
    </source>
</evidence>
<feature type="compositionally biased region" description="Polar residues" evidence="1">
    <location>
        <begin position="146"/>
        <end position="163"/>
    </location>
</feature>
<dbReference type="Proteomes" id="UP001549366">
    <property type="component" value="Unassembled WGS sequence"/>
</dbReference>
<evidence type="ECO:0000256" key="1">
    <source>
        <dbReference type="SAM" id="MobiDB-lite"/>
    </source>
</evidence>
<organism evidence="3 4">
    <name type="scientific">Endozoicomonas lisbonensis</name>
    <dbReference type="NCBI Taxonomy" id="3120522"/>
    <lineage>
        <taxon>Bacteria</taxon>
        <taxon>Pseudomonadati</taxon>
        <taxon>Pseudomonadota</taxon>
        <taxon>Gammaproteobacteria</taxon>
        <taxon>Oceanospirillales</taxon>
        <taxon>Endozoicomonadaceae</taxon>
        <taxon>Endozoicomonas</taxon>
    </lineage>
</organism>
<evidence type="ECO:0000313" key="4">
    <source>
        <dbReference type="Proteomes" id="UP001549366"/>
    </source>
</evidence>
<dbReference type="InterPro" id="IPR007844">
    <property type="entry name" value="AsmA"/>
</dbReference>
<dbReference type="Pfam" id="PF05170">
    <property type="entry name" value="AsmA"/>
    <property type="match status" value="2"/>
</dbReference>
<feature type="region of interest" description="Disordered" evidence="1">
    <location>
        <begin position="145"/>
        <end position="164"/>
    </location>
</feature>
<feature type="domain" description="AsmA" evidence="2">
    <location>
        <begin position="16"/>
        <end position="187"/>
    </location>
</feature>
<gene>
    <name evidence="3" type="ORF">V5J35_004460</name>
</gene>
<accession>A0ABV2SQW6</accession>
<dbReference type="EMBL" id="JBEWTB010000002">
    <property type="protein sequence ID" value="MET4759268.1"/>
    <property type="molecule type" value="Genomic_DNA"/>
</dbReference>
<feature type="compositionally biased region" description="Polar residues" evidence="1">
    <location>
        <begin position="1042"/>
        <end position="1058"/>
    </location>
</feature>
<keyword evidence="4" id="KW-1185">Reference proteome</keyword>
<reference evidence="3 4" key="1">
    <citation type="submission" date="2024-06" db="EMBL/GenBank/DDBJ databases">
        <title>Genomic Encyclopedia of Type Strains, Phase V (KMG-V): Genome sequencing to study the core and pangenomes of soil and plant-associated prokaryotes.</title>
        <authorList>
            <person name="Whitman W."/>
        </authorList>
    </citation>
    <scope>NUCLEOTIDE SEQUENCE [LARGE SCALE GENOMIC DNA]</scope>
    <source>
        <strain evidence="3 4">NE40</strain>
    </source>
</reference>
<proteinExistence type="predicted"/>
<dbReference type="PANTHER" id="PTHR30441:SF8">
    <property type="entry name" value="DUF748 DOMAIN-CONTAINING PROTEIN"/>
    <property type="match status" value="1"/>
</dbReference>
<feature type="compositionally biased region" description="Acidic residues" evidence="1">
    <location>
        <begin position="365"/>
        <end position="381"/>
    </location>
</feature>
<evidence type="ECO:0000259" key="2">
    <source>
        <dbReference type="Pfam" id="PF05170"/>
    </source>
</evidence>
<feature type="region of interest" description="Disordered" evidence="1">
    <location>
        <begin position="357"/>
        <end position="403"/>
    </location>
</feature>